<keyword evidence="4 6" id="KW-0067">ATP-binding</keyword>
<dbReference type="InterPro" id="IPR003593">
    <property type="entry name" value="AAA+_ATPase"/>
</dbReference>
<evidence type="ECO:0000256" key="1">
    <source>
        <dbReference type="ARBA" id="ARBA00005417"/>
    </source>
</evidence>
<protein>
    <submittedName>
        <fullName evidence="6">Amino acid ABC transporter ATP-binding protein</fullName>
    </submittedName>
</protein>
<dbReference type="Gene3D" id="3.40.50.300">
    <property type="entry name" value="P-loop containing nucleotide triphosphate hydrolases"/>
    <property type="match status" value="1"/>
</dbReference>
<dbReference type="InterPro" id="IPR027417">
    <property type="entry name" value="P-loop_NTPase"/>
</dbReference>
<dbReference type="InterPro" id="IPR030679">
    <property type="entry name" value="ABC_ATPase_HisP-typ"/>
</dbReference>
<keyword evidence="7" id="KW-1185">Reference proteome</keyword>
<evidence type="ECO:0000313" key="6">
    <source>
        <dbReference type="EMBL" id="MFC4351997.1"/>
    </source>
</evidence>
<comment type="caution">
    <text evidence="6">The sequence shown here is derived from an EMBL/GenBank/DDBJ whole genome shotgun (WGS) entry which is preliminary data.</text>
</comment>
<sequence>MESARSYDSEAVIVNIEAVSRSFKLPRAGEVRALDEVSATVRQGEVVVIIGASGSGKSTLLRTVNALETVDKGRITVDGIEVTSSQSNLNRLRANVGMVFQHFNLFAHKTALDNIVLPQMVVLKRSRDEAVSRAKELLSRVGIPEKADAPPGDLSGGQQQRVAIARALAMNPKVMLFDEATSALDPETVGGILALMRDLAEEGMTMMVVTHEMKFAEDVGSRIIFMDQGKIVEEGAPTTFFKTPNNERTKEFLNQIL</sequence>
<dbReference type="EMBL" id="JBHSCW010000004">
    <property type="protein sequence ID" value="MFC4351997.1"/>
    <property type="molecule type" value="Genomic_DNA"/>
</dbReference>
<evidence type="ECO:0000256" key="3">
    <source>
        <dbReference type="ARBA" id="ARBA00022741"/>
    </source>
</evidence>
<organism evidence="6 7">
    <name type="scientific">Fodinicurvata halophila</name>
    <dbReference type="NCBI Taxonomy" id="1419723"/>
    <lineage>
        <taxon>Bacteria</taxon>
        <taxon>Pseudomonadati</taxon>
        <taxon>Pseudomonadota</taxon>
        <taxon>Alphaproteobacteria</taxon>
        <taxon>Rhodospirillales</taxon>
        <taxon>Rhodovibrionaceae</taxon>
        <taxon>Fodinicurvata</taxon>
    </lineage>
</organism>
<proteinExistence type="inferred from homology"/>
<keyword evidence="2" id="KW-0813">Transport</keyword>
<dbReference type="RefSeq" id="WP_382422359.1">
    <property type="nucleotide sequence ID" value="NZ_JBHSCW010000004.1"/>
</dbReference>
<comment type="similarity">
    <text evidence="1">Belongs to the ABC transporter superfamily.</text>
</comment>
<dbReference type="CDD" id="cd03262">
    <property type="entry name" value="ABC_HisP_GlnQ"/>
    <property type="match status" value="1"/>
</dbReference>
<evidence type="ECO:0000259" key="5">
    <source>
        <dbReference type="PROSITE" id="PS50893"/>
    </source>
</evidence>
<dbReference type="Pfam" id="PF00005">
    <property type="entry name" value="ABC_tran"/>
    <property type="match status" value="1"/>
</dbReference>
<name>A0ABV8UL23_9PROT</name>
<evidence type="ECO:0000313" key="7">
    <source>
        <dbReference type="Proteomes" id="UP001595799"/>
    </source>
</evidence>
<evidence type="ECO:0000256" key="2">
    <source>
        <dbReference type="ARBA" id="ARBA00022448"/>
    </source>
</evidence>
<feature type="domain" description="ABC transporter" evidence="5">
    <location>
        <begin position="14"/>
        <end position="253"/>
    </location>
</feature>
<dbReference type="InterPro" id="IPR017871">
    <property type="entry name" value="ABC_transporter-like_CS"/>
</dbReference>
<dbReference type="GO" id="GO:0005524">
    <property type="term" value="F:ATP binding"/>
    <property type="evidence" value="ECO:0007669"/>
    <property type="project" value="UniProtKB-KW"/>
</dbReference>
<dbReference type="PROSITE" id="PS00211">
    <property type="entry name" value="ABC_TRANSPORTER_1"/>
    <property type="match status" value="1"/>
</dbReference>
<dbReference type="InterPro" id="IPR050086">
    <property type="entry name" value="MetN_ABC_transporter-like"/>
</dbReference>
<dbReference type="PANTHER" id="PTHR43166">
    <property type="entry name" value="AMINO ACID IMPORT ATP-BINDING PROTEIN"/>
    <property type="match status" value="1"/>
</dbReference>
<dbReference type="PIRSF" id="PIRSF039085">
    <property type="entry name" value="ABC_ATPase_HisP"/>
    <property type="match status" value="1"/>
</dbReference>
<evidence type="ECO:0000256" key="4">
    <source>
        <dbReference type="ARBA" id="ARBA00022840"/>
    </source>
</evidence>
<dbReference type="PANTHER" id="PTHR43166:SF4">
    <property type="entry name" value="PHOSPHONATES IMPORT ATP-BINDING PROTEIN PHNC"/>
    <property type="match status" value="1"/>
</dbReference>
<accession>A0ABV8UL23</accession>
<gene>
    <name evidence="6" type="ORF">ACFOW6_10625</name>
</gene>
<dbReference type="InterPro" id="IPR003439">
    <property type="entry name" value="ABC_transporter-like_ATP-bd"/>
</dbReference>
<keyword evidence="3" id="KW-0547">Nucleotide-binding</keyword>
<dbReference type="SMART" id="SM00382">
    <property type="entry name" value="AAA"/>
    <property type="match status" value="1"/>
</dbReference>
<dbReference type="SUPFAM" id="SSF52540">
    <property type="entry name" value="P-loop containing nucleoside triphosphate hydrolases"/>
    <property type="match status" value="1"/>
</dbReference>
<reference evidence="7" key="1">
    <citation type="journal article" date="2019" name="Int. J. Syst. Evol. Microbiol.">
        <title>The Global Catalogue of Microorganisms (GCM) 10K type strain sequencing project: providing services to taxonomists for standard genome sequencing and annotation.</title>
        <authorList>
            <consortium name="The Broad Institute Genomics Platform"/>
            <consortium name="The Broad Institute Genome Sequencing Center for Infectious Disease"/>
            <person name="Wu L."/>
            <person name="Ma J."/>
        </authorList>
    </citation>
    <scope>NUCLEOTIDE SEQUENCE [LARGE SCALE GENOMIC DNA]</scope>
    <source>
        <strain evidence="7">CECT 8472</strain>
    </source>
</reference>
<dbReference type="Proteomes" id="UP001595799">
    <property type="component" value="Unassembled WGS sequence"/>
</dbReference>
<dbReference type="PROSITE" id="PS50893">
    <property type="entry name" value="ABC_TRANSPORTER_2"/>
    <property type="match status" value="1"/>
</dbReference>